<dbReference type="FunFam" id="1.20.58.1930:FF:000002">
    <property type="entry name" value="Erythrocyte membrane protein 1, PfEMP1"/>
    <property type="match status" value="1"/>
</dbReference>
<feature type="region of interest" description="Disordered" evidence="1">
    <location>
        <begin position="2469"/>
        <end position="2602"/>
    </location>
</feature>
<sequence length="2932" mass="335964">MGSQSSKSSQPSVVTNESEKSARNVLDVLAEDIKKQAENKAQKHARSLKGKLSQAKFHQPLLKATNYVWYVPSNPCELDYIFHTNVHNSIREDRCPCLLRDKKRFSNEGEAECGSDKIRDNGERSAGGACAPYRRRHLCDYNLEFINEQNVLTTHDLLGNVLVTAKYEGQSIVNNHPHKETSDVCTALARSFADIGDIIRGKDMFKPNDKVEKGLREVFRKINDDLKKSKITDYDNDPNYYKLREAWWTANRDQVWKALTCTAPDNVNYFRKYSDGSSNFSSEGKCGHKEGTVPTYLDYVPQFLRWFNEWADDFCRIKKIKLELAKDTCRNDKERKYCSYNGYDCKNTIWRKRIFQWDNKCTDCSAKCKLYEHWLDNQEKEFEKQKQKYEKEIQTYLSEENKPGSNIKNEYYKQFYNKLKGKYETVNEFIKLLNEGKYCKEKLPGKEIIDFTNIGEKGTFYRSEYCQPCPECGVECTGGTCKPKDKDNYCEHDEEYDIPNDVQPIDITVLYSGNEQGDITKKLEEFCNISTKYEGKNYENWQCYYKNKNKNKCKMEPNSKKDKDKPKITKFHNFFEFWVTYLLTDTILWNDKFKTCMNNTNITDCSDGCNKHCVCFDKWVKQKEQEWNKIKELLTKEQNMVQQYYHKINYHFQGYFFHVMDKLNHDEAKWKELTQELKKKIDSSKGNEGTKDSQDAIKVLLDYLKEKSTICKDNNTIEACSSNMNPQKNPCANNSTTTTGGDNKHATVKQIAQYLKRKAYYEANKRSDGLHKLKGKAHEGIYKRGAKKNDFKDNLCRIMIKHSNQKKEDHVYSGKKKPCDIVEEHFKLKDNKTGGIEKCNPKDYGGTYPGWNCTNETLVSGKGECMPPRRQKLCLINLQYFTGKTTVDLREAFIKCAAVETFFLWHKYKDDKEKVNPSKNVDKEVQKKLESGEIPEDFKRQMFYTFGDYRDIFFDTDISKKQGPVKDAIDNIGKVFEKEKISEAKKDGKTDDKEREKFWKENGKEIWEGMLCGLSHASGNKETVQKTLTTNYTYPNVKFSGDNTTSLEEFAQTPQFLRWFTEWADQFCTERGVKIEELEAGCMGYKCNNGDNEEQKKKCANACKKYQEWLKKWRENYDKQKDKFKGDKNSGTYSNDPVSNKSEDARDYLDKTLEKICSDKNGDCEYNCMKKKSTQSLDGNTDSMPASLDDEPEEVQGKCSCKPPPKKPEVPPAKVPSACEIVKRILRGKTEKTTIGNCKGKYEGRKYPEWNCNTEIHTKHIGACMPPRRQKLCIHFLAHNTERPYIKTQDKLREAFIKSAAGETFFSWYKYKNDNNTVTNIQNQLKKGEIPEEFKRQMFYTFGDYRDFLFGTDISKNHGIGSELEKQINSLFQNNYGKTTNGKTREQWWTDHGPEVWEAMLCALEHFGAKNEILTKNYEYNNVKFSDKTNTTLSTFSQTPQFLRWMIEWSEHFCKEQKKKYTQLVTGCNGYECNGENGKDDNKEKCRKACEAYKELIEKWKKQWIEQSEKYNKLYTQGTTNGVYGDVDEKEKKLLEYFKKLNEPNGTTYSTAGKYINKKGYIEDCQESKQNNFDKNSSSDNEKEYALRNYPNDYETQCTCKTEESTPPPVQPPQPPLPPLPPLAPPPQSPRLPAAGGSRHDHRARSEGGGQGPLPGPRSPPKSKPTGVPGGVGRSLPRRDNAENDDNEDEESEEESEESEEESETPVPSATPVPPAPAGPPATTTTPTVVDVCTTVKSALTGSLQDACRQKYSEPNRYWGWKCITSGKPGDTTSGDQKATPPSNSGDSTTTGKDGATGGLCIPPRRRRLYVTPLTKWAAEEATKSQSQETSGKVSSQSGEKLRTAFIQSAAIETFFLWHKYKVDKEKEKKEKNRADEIVARTPTEDPEQKELEQSGEIPDEFKRQMFYTLGDYRDLCVGVKDDDVIKALEASGDNNIETIQKKIKEILNGNNKKTADVQNSEKLKSWWEQHAESIWNGMVCALTYKEDTSGTAEGGKIQQNSGLKKAFFGKDDKPDNTPKGNSGTFQSTYDYTTVTFKGGFNSDKTSTINNTTTKLTDFVKRPPFFRWLEEWGEEFCRKQKHKLEIIRVDCRGKNGGKVCSGDGENCETIRTQDYDTISDFDCPSCGKSCGLYKRWIERKKDEFIEQQNAFTKQKDKCVNGSTGAESKHHSTCDQNFVENLRNGYQSIDSFLQKLVSCSKNENEEDNKKIFKDIDKTFGHENYCDPCSQFKIKCENCNSSGDTKVNCNGKTTIDATDIEEKTDANGKIEMLVSDKGESGFKGDLSVCEGAGIFKGIKENKYKCGEYCGVDICKKKNVNGNKNVKEYIQIRALLKRWVEYFIQDYNKIKEKLKPCIENGEKPKCENKCEQKCKCVDKWIKKKKLEWKEIKNRYLEQYKNSESGDSFSVKLILEDLQSQIDFKSAIKPCGDLTQFEKSKQCNAAANTENGQKTDIVECLLDKLKKKIETFQSQHQNSGENTAQCAEYTPPDDDDPLEEEENTVAQPNICPPTPAETVDEDACKPEGIVKEEEEEKEEEKDKETLASGEEEEEEEEEDDEEEEELDSDTYEDDSDSKTEDEDEDEAVTHTSSPSEPQPKGLPREFPSTQLKNAMLFSTILWMIYNQRNHNSTTPHHPPNTRLLCECELYSPATYDDDPQMKSVIDNFNKQTQQRLHEYDERMKTTRQKCKEQCDKDIQKIILKDKLEKELMDKFATLQTDIQNDAIPTCVCEKSLGDKVEKGCLRCGGLLGGGIAPGWGLVSGLGYVGWTNYVTQTALQKGIEAGVKYGIQELKGFPGLCQLIKVSQIQSFINHANYAKETTYFNFIKQVKTTKCVDEAARTQTFCNYSPISNDNGISQRASQIAKDAVTMAKIAETKALEEAAPVTSGLNTAIIASIVAILVIVLVMIIIYLVLRYRRKKKMKKKLQYIKLLKE</sequence>
<keyword evidence="2" id="KW-1133">Transmembrane helix</keyword>
<feature type="region of interest" description="Disordered" evidence="1">
    <location>
        <begin position="1759"/>
        <end position="1803"/>
    </location>
</feature>
<feature type="region of interest" description="Disordered" evidence="1">
    <location>
        <begin position="1868"/>
        <end position="1895"/>
    </location>
</feature>
<feature type="compositionally biased region" description="Pro residues" evidence="1">
    <location>
        <begin position="1709"/>
        <end position="1720"/>
    </location>
</feature>
<evidence type="ECO:0008006" key="11">
    <source>
        <dbReference type="Google" id="ProtNLM"/>
    </source>
</evidence>
<dbReference type="NCBIfam" id="TIGR01477">
    <property type="entry name" value="RIFIN"/>
    <property type="match status" value="1"/>
</dbReference>
<feature type="transmembrane region" description="Helical" evidence="2">
    <location>
        <begin position="2890"/>
        <end position="2912"/>
    </location>
</feature>
<evidence type="ECO:0000259" key="6">
    <source>
        <dbReference type="Pfam" id="PF18562"/>
    </source>
</evidence>
<dbReference type="InterPro" id="IPR041480">
    <property type="entry name" value="CIDR1_gamma"/>
</dbReference>
<feature type="compositionally biased region" description="Polar residues" evidence="1">
    <location>
        <begin position="1771"/>
        <end position="1792"/>
    </location>
</feature>
<feature type="domain" description="Cysteine-rich interdomain region 1 gamma" evidence="6">
    <location>
        <begin position="2266"/>
        <end position="2316"/>
    </location>
</feature>
<feature type="compositionally biased region" description="Acidic residues" evidence="1">
    <location>
        <begin position="2545"/>
        <end position="2582"/>
    </location>
</feature>
<feature type="domain" description="Plasmodium falciparum erythrocyte membrane protein-1 N-terminal segment" evidence="5">
    <location>
        <begin position="21"/>
        <end position="56"/>
    </location>
</feature>
<feature type="domain" description="PfEMP1 CIDRalpha1" evidence="7">
    <location>
        <begin position="506"/>
        <end position="562"/>
    </location>
</feature>
<feature type="domain" description="Duffy-binding-like" evidence="3">
    <location>
        <begin position="2332"/>
        <end position="2475"/>
    </location>
</feature>
<proteinExistence type="predicted"/>
<dbReference type="SUPFAM" id="SSF140924">
    <property type="entry name" value="Duffy binding domain-like"/>
    <property type="match status" value="6"/>
</dbReference>
<evidence type="ECO:0000259" key="7">
    <source>
        <dbReference type="Pfam" id="PF21807"/>
    </source>
</evidence>
<dbReference type="Pfam" id="PF05424">
    <property type="entry name" value="Duffy_binding"/>
    <property type="match status" value="4"/>
</dbReference>
<evidence type="ECO:0000313" key="9">
    <source>
        <dbReference type="EMBL" id="ETW32718.1"/>
    </source>
</evidence>
<feature type="domain" description="Duffy-binding-like" evidence="8">
    <location>
        <begin position="309"/>
        <end position="464"/>
    </location>
</feature>
<dbReference type="Gene3D" id="1.20.58.830">
    <property type="match status" value="4"/>
</dbReference>
<dbReference type="InterPro" id="IPR042202">
    <property type="entry name" value="Duffy-ag-bd_sf"/>
</dbReference>
<dbReference type="EMBL" id="KI927134">
    <property type="protein sequence ID" value="ETW32718.1"/>
    <property type="molecule type" value="Genomic_DNA"/>
</dbReference>
<dbReference type="Pfam" id="PF18562">
    <property type="entry name" value="CIDR1_gamma"/>
    <property type="match status" value="1"/>
</dbReference>
<dbReference type="Proteomes" id="UP000030708">
    <property type="component" value="Unassembled WGS sequence"/>
</dbReference>
<feature type="compositionally biased region" description="Polar residues" evidence="1">
    <location>
        <begin position="1129"/>
        <end position="1140"/>
    </location>
</feature>
<reference evidence="9 10" key="2">
    <citation type="submission" date="2013-02" db="EMBL/GenBank/DDBJ databases">
        <title>The Genome Sequence of Plasmodium falciparum Tanzania (2000708).</title>
        <authorList>
            <consortium name="The Broad Institute Genome Sequencing Platform"/>
            <consortium name="The Broad Institute Genome Sequencing Center for Infectious Disease"/>
            <person name="Neafsey D."/>
            <person name="Cheeseman I."/>
            <person name="Volkman S."/>
            <person name="Adams J."/>
            <person name="Walker B."/>
            <person name="Young S.K."/>
            <person name="Zeng Q."/>
            <person name="Gargeya S."/>
            <person name="Fitzgerald M."/>
            <person name="Haas B."/>
            <person name="Abouelleil A."/>
            <person name="Alvarado L."/>
            <person name="Arachchi H.M."/>
            <person name="Berlin A.M."/>
            <person name="Chapman S.B."/>
            <person name="Dewar J."/>
            <person name="Goldberg J."/>
            <person name="Griggs A."/>
            <person name="Gujja S."/>
            <person name="Hansen M."/>
            <person name="Howarth C."/>
            <person name="Imamovic A."/>
            <person name="Larimer J."/>
            <person name="McCowan C."/>
            <person name="Murphy C."/>
            <person name="Neiman D."/>
            <person name="Pearson M."/>
            <person name="Priest M."/>
            <person name="Roberts A."/>
            <person name="Saif S."/>
            <person name="Shea T."/>
            <person name="Sisk P."/>
            <person name="Sykes S."/>
            <person name="Wortman J."/>
            <person name="Nusbaum C."/>
            <person name="Birren B."/>
        </authorList>
    </citation>
    <scope>NUCLEOTIDE SEQUENCE [LARGE SCALE GENOMIC DNA]</scope>
    <source>
        <strain evidence="10">Tanzania (2000708)</strain>
    </source>
</reference>
<evidence type="ECO:0000259" key="3">
    <source>
        <dbReference type="Pfam" id="PF03011"/>
    </source>
</evidence>
<organism evidence="9 10">
    <name type="scientific">Plasmodium falciparum Tanzania</name>
    <name type="common">2000708</name>
    <dbReference type="NCBI Taxonomy" id="1036725"/>
    <lineage>
        <taxon>Eukaryota</taxon>
        <taxon>Sar</taxon>
        <taxon>Alveolata</taxon>
        <taxon>Apicomplexa</taxon>
        <taxon>Aconoidasida</taxon>
        <taxon>Haemosporida</taxon>
        <taxon>Plasmodiidae</taxon>
        <taxon>Plasmodium</taxon>
        <taxon>Plasmodium (Laverania)</taxon>
    </lineage>
</organism>
<evidence type="ECO:0000259" key="8">
    <source>
        <dbReference type="Pfam" id="PF22672"/>
    </source>
</evidence>
<evidence type="ECO:0000256" key="2">
    <source>
        <dbReference type="SAM" id="Phobius"/>
    </source>
</evidence>
<protein>
    <recommendedName>
        <fullName evidence="11">Duffy-binding-like domain-containing protein</fullName>
    </recommendedName>
</protein>
<feature type="compositionally biased region" description="Low complexity" evidence="1">
    <location>
        <begin position="1"/>
        <end position="12"/>
    </location>
</feature>
<dbReference type="FunFam" id="1.20.1310.20:FF:000003">
    <property type="entry name" value="Erythrocyte membrane protein 1, PfEMP1"/>
    <property type="match status" value="1"/>
</dbReference>
<dbReference type="Pfam" id="PF03011">
    <property type="entry name" value="PFEMP"/>
    <property type="match status" value="2"/>
</dbReference>
<dbReference type="Gene3D" id="1.20.58.1930">
    <property type="match status" value="2"/>
</dbReference>
<feature type="compositionally biased region" description="Acidic residues" evidence="1">
    <location>
        <begin position="2487"/>
        <end position="2499"/>
    </location>
</feature>
<dbReference type="Pfam" id="PF22672">
    <property type="entry name" value="DBL_C"/>
    <property type="match status" value="2"/>
</dbReference>
<feature type="compositionally biased region" description="Polar residues" evidence="1">
    <location>
        <begin position="1824"/>
        <end position="1839"/>
    </location>
</feature>
<dbReference type="InterPro" id="IPR008602">
    <property type="entry name" value="Duffy-antigen-binding"/>
</dbReference>
<name>A0A024VWM0_PLAFA</name>
<feature type="region of interest" description="Disordered" evidence="1">
    <location>
        <begin position="1"/>
        <end position="21"/>
    </location>
</feature>
<gene>
    <name evidence="9" type="ORF">PFTANZ_06563</name>
</gene>
<feature type="compositionally biased region" description="Basic and acidic residues" evidence="1">
    <location>
        <begin position="2518"/>
        <end position="2527"/>
    </location>
</feature>
<feature type="domain" description="Duffy-antigen binding" evidence="4">
    <location>
        <begin position="1262"/>
        <end position="1444"/>
    </location>
</feature>
<feature type="region of interest" description="Disordered" evidence="1">
    <location>
        <begin position="1599"/>
        <end position="1728"/>
    </location>
</feature>
<feature type="region of interest" description="Disordered" evidence="1">
    <location>
        <begin position="1820"/>
        <end position="1839"/>
    </location>
</feature>
<feature type="domain" description="Duffy-antigen binding" evidence="4">
    <location>
        <begin position="128"/>
        <end position="305"/>
    </location>
</feature>
<feature type="compositionally biased region" description="Pro residues" evidence="1">
    <location>
        <begin position="1606"/>
        <end position="1630"/>
    </location>
</feature>
<dbReference type="InterPro" id="IPR049158">
    <property type="entry name" value="PfEMP1_CIDRalpha1_dom"/>
</dbReference>
<feature type="compositionally biased region" description="Pro residues" evidence="1">
    <location>
        <begin position="1654"/>
        <end position="1663"/>
    </location>
</feature>
<evidence type="ECO:0000256" key="1">
    <source>
        <dbReference type="SAM" id="MobiDB-lite"/>
    </source>
</evidence>
<feature type="compositionally biased region" description="Polar residues" evidence="1">
    <location>
        <begin position="1174"/>
        <end position="1184"/>
    </location>
</feature>
<dbReference type="GO" id="GO:0046789">
    <property type="term" value="F:host cell surface receptor binding"/>
    <property type="evidence" value="ECO:0007669"/>
    <property type="project" value="InterPro"/>
</dbReference>
<accession>A0A024VWM0</accession>
<dbReference type="InterPro" id="IPR004258">
    <property type="entry name" value="DBL"/>
</dbReference>
<dbReference type="FunFam" id="1.20.58.1930:FF:000001">
    <property type="entry name" value="Erythrocyte membrane protein 1, PfEMP1"/>
    <property type="match status" value="1"/>
</dbReference>
<feature type="region of interest" description="Disordered" evidence="1">
    <location>
        <begin position="1121"/>
        <end position="1144"/>
    </location>
</feature>
<feature type="region of interest" description="Disordered" evidence="1">
    <location>
        <begin position="1174"/>
        <end position="1213"/>
    </location>
</feature>
<dbReference type="GO" id="GO:0016020">
    <property type="term" value="C:membrane"/>
    <property type="evidence" value="ECO:0007669"/>
    <property type="project" value="InterPro"/>
</dbReference>
<evidence type="ECO:0000259" key="4">
    <source>
        <dbReference type="Pfam" id="PF05424"/>
    </source>
</evidence>
<dbReference type="InterPro" id="IPR029210">
    <property type="entry name" value="PfEMP1_NTS"/>
</dbReference>
<feature type="domain" description="Duffy-antigen binding" evidence="4">
    <location>
        <begin position="863"/>
        <end position="1031"/>
    </location>
</feature>
<dbReference type="Pfam" id="PF21807">
    <property type="entry name" value="PfEMP1_CIDRalpha1_dom"/>
    <property type="match status" value="1"/>
</dbReference>
<dbReference type="FunFam" id="1.20.1310.20:FF:000012">
    <property type="entry name" value="Erythrocyte membrane protein 1, PfEMP1"/>
    <property type="match status" value="1"/>
</dbReference>
<dbReference type="Pfam" id="PF15447">
    <property type="entry name" value="NTS"/>
    <property type="match status" value="1"/>
</dbReference>
<feature type="compositionally biased region" description="Acidic residues" evidence="1">
    <location>
        <begin position="1683"/>
        <end position="1704"/>
    </location>
</feature>
<dbReference type="InterPro" id="IPR006373">
    <property type="entry name" value="VSA_Rifin"/>
</dbReference>
<keyword evidence="2" id="KW-0812">Transmembrane</keyword>
<evidence type="ECO:0000313" key="10">
    <source>
        <dbReference type="Proteomes" id="UP000030708"/>
    </source>
</evidence>
<dbReference type="FunFam" id="1.20.58.830:FF:000005">
    <property type="entry name" value="Erythrocyte membrane protein 1, PfEMP1"/>
    <property type="match status" value="1"/>
</dbReference>
<dbReference type="Gene3D" id="1.20.1310.20">
    <property type="entry name" value="Duffy-antigen binding domain"/>
    <property type="match status" value="4"/>
</dbReference>
<dbReference type="InterPro" id="IPR054595">
    <property type="entry name" value="DBL_C"/>
</dbReference>
<feature type="compositionally biased region" description="Basic and acidic residues" evidence="1">
    <location>
        <begin position="1868"/>
        <end position="1893"/>
    </location>
</feature>
<feature type="domain" description="Duffy-binding-like" evidence="8">
    <location>
        <begin position="2071"/>
        <end position="2221"/>
    </location>
</feature>
<reference evidence="9 10" key="1">
    <citation type="submission" date="2013-02" db="EMBL/GenBank/DDBJ databases">
        <title>The Genome Annotation of Plasmodium falciparum Tanzania (2000708).</title>
        <authorList>
            <consortium name="The Broad Institute Genome Sequencing Platform"/>
            <consortium name="The Broad Institute Genome Sequencing Center for Infectious Disease"/>
            <person name="Neafsey D."/>
            <person name="Hoffman S."/>
            <person name="Volkman S."/>
            <person name="Rosenthal P."/>
            <person name="Walker B."/>
            <person name="Young S.K."/>
            <person name="Zeng Q."/>
            <person name="Gargeya S."/>
            <person name="Fitzgerald M."/>
            <person name="Haas B."/>
            <person name="Abouelleil A."/>
            <person name="Allen A.W."/>
            <person name="Alvarado L."/>
            <person name="Arachchi H.M."/>
            <person name="Berlin A.M."/>
            <person name="Chapman S.B."/>
            <person name="Gainer-Dewar J."/>
            <person name="Goldberg J."/>
            <person name="Griggs A."/>
            <person name="Gujja S."/>
            <person name="Hansen M."/>
            <person name="Howarth C."/>
            <person name="Imamovic A."/>
            <person name="Ireland A."/>
            <person name="Larimer J."/>
            <person name="McCowan C."/>
            <person name="Murphy C."/>
            <person name="Pearson M."/>
            <person name="Poon T.W."/>
            <person name="Priest M."/>
            <person name="Roberts A."/>
            <person name="Saif S."/>
            <person name="Shea T."/>
            <person name="Sisk P."/>
            <person name="Sykes S."/>
            <person name="Wortman J."/>
            <person name="Nusbaum C."/>
            <person name="Birren B."/>
        </authorList>
    </citation>
    <scope>NUCLEOTIDE SEQUENCE [LARGE SCALE GENOMIC DNA]</scope>
    <source>
        <strain evidence="10">Tanzania (2000708)</strain>
    </source>
</reference>
<dbReference type="Pfam" id="PF02009">
    <property type="entry name" value="RIFIN"/>
    <property type="match status" value="1"/>
</dbReference>
<feature type="domain" description="Duffy-binding-like" evidence="3">
    <location>
        <begin position="574"/>
        <end position="715"/>
    </location>
</feature>
<feature type="domain" description="Duffy-antigen binding" evidence="4">
    <location>
        <begin position="1799"/>
        <end position="1999"/>
    </location>
</feature>
<keyword evidence="2" id="KW-0472">Membrane</keyword>
<evidence type="ECO:0000259" key="5">
    <source>
        <dbReference type="Pfam" id="PF15447"/>
    </source>
</evidence>
<feature type="compositionally biased region" description="Polar residues" evidence="1">
    <location>
        <begin position="2469"/>
        <end position="2481"/>
    </location>
</feature>